<sequence>MNEEEKENKEEKVEEKEEKKEAKPAQGQNKLVMVLVIVAVVLAGLYFLGRTLSRKIGQGIAGRVLSGISGKNVNVDSGGEKVTITGEDGKVAFETGGNLPDSFPKDFPVYPGAKLVSSFSAKGEEGDGISVVWETGDSLDKVSSFYKKALTENGWKVESTFEQNGSFTSTFKKAETGGFVGATAEEGGKVTISATIGVK</sequence>
<dbReference type="EMBL" id="MGGZ01000022">
    <property type="protein sequence ID" value="OGM56851.1"/>
    <property type="molecule type" value="Genomic_DNA"/>
</dbReference>
<dbReference type="STRING" id="1802513.A3E46_00320"/>
<evidence type="ECO:0000256" key="2">
    <source>
        <dbReference type="SAM" id="Phobius"/>
    </source>
</evidence>
<evidence type="ECO:0000256" key="1">
    <source>
        <dbReference type="SAM" id="MobiDB-lite"/>
    </source>
</evidence>
<evidence type="ECO:0000313" key="4">
    <source>
        <dbReference type="Proteomes" id="UP000178313"/>
    </source>
</evidence>
<dbReference type="Proteomes" id="UP000178313">
    <property type="component" value="Unassembled WGS sequence"/>
</dbReference>
<feature type="transmembrane region" description="Helical" evidence="2">
    <location>
        <begin position="31"/>
        <end position="48"/>
    </location>
</feature>
<dbReference type="AlphaFoldDB" id="A0A1F8AYN1"/>
<accession>A0A1F8AYN1</accession>
<gene>
    <name evidence="3" type="ORF">A3E46_00320</name>
</gene>
<keyword evidence="2" id="KW-0812">Transmembrane</keyword>
<comment type="caution">
    <text evidence="3">The sequence shown here is derived from an EMBL/GenBank/DDBJ whole genome shotgun (WGS) entry which is preliminary data.</text>
</comment>
<keyword evidence="2" id="KW-0472">Membrane</keyword>
<protein>
    <submittedName>
        <fullName evidence="3">Uncharacterized protein</fullName>
    </submittedName>
</protein>
<name>A0A1F8AYN1_9BACT</name>
<evidence type="ECO:0000313" key="3">
    <source>
        <dbReference type="EMBL" id="OGM56851.1"/>
    </source>
</evidence>
<organism evidence="3 4">
    <name type="scientific">Candidatus Woesebacteria bacterium RIFCSPHIGHO2_12_FULL_46_16</name>
    <dbReference type="NCBI Taxonomy" id="1802513"/>
    <lineage>
        <taxon>Bacteria</taxon>
        <taxon>Candidatus Woeseibacteriota</taxon>
    </lineage>
</organism>
<feature type="compositionally biased region" description="Basic and acidic residues" evidence="1">
    <location>
        <begin position="1"/>
        <end position="23"/>
    </location>
</feature>
<proteinExistence type="predicted"/>
<feature type="region of interest" description="Disordered" evidence="1">
    <location>
        <begin position="1"/>
        <end position="24"/>
    </location>
</feature>
<keyword evidence="2" id="KW-1133">Transmembrane helix</keyword>
<reference evidence="3 4" key="1">
    <citation type="journal article" date="2016" name="Nat. Commun.">
        <title>Thousands of microbial genomes shed light on interconnected biogeochemical processes in an aquifer system.</title>
        <authorList>
            <person name="Anantharaman K."/>
            <person name="Brown C.T."/>
            <person name="Hug L.A."/>
            <person name="Sharon I."/>
            <person name="Castelle C.J."/>
            <person name="Probst A.J."/>
            <person name="Thomas B.C."/>
            <person name="Singh A."/>
            <person name="Wilkins M.J."/>
            <person name="Karaoz U."/>
            <person name="Brodie E.L."/>
            <person name="Williams K.H."/>
            <person name="Hubbard S.S."/>
            <person name="Banfield J.F."/>
        </authorList>
    </citation>
    <scope>NUCLEOTIDE SEQUENCE [LARGE SCALE GENOMIC DNA]</scope>
</reference>